<evidence type="ECO:0000256" key="3">
    <source>
        <dbReference type="ARBA" id="ARBA00022723"/>
    </source>
</evidence>
<feature type="domain" description="B box-type" evidence="8">
    <location>
        <begin position="88"/>
        <end position="129"/>
    </location>
</feature>
<dbReference type="Pfam" id="PF13445">
    <property type="entry name" value="zf-RING_UBOX"/>
    <property type="match status" value="1"/>
</dbReference>
<dbReference type="InterPro" id="IPR003879">
    <property type="entry name" value="Butyrophylin_SPRY"/>
</dbReference>
<evidence type="ECO:0000256" key="4">
    <source>
        <dbReference type="ARBA" id="ARBA00022771"/>
    </source>
</evidence>
<keyword evidence="11" id="KW-1185">Reference proteome</keyword>
<dbReference type="InterPro" id="IPR013320">
    <property type="entry name" value="ConA-like_dom_sf"/>
</dbReference>
<dbReference type="InterPro" id="IPR017907">
    <property type="entry name" value="Znf_RING_CS"/>
</dbReference>
<evidence type="ECO:0000259" key="8">
    <source>
        <dbReference type="PROSITE" id="PS50119"/>
    </source>
</evidence>
<organism evidence="10 11">
    <name type="scientific">Sciurus vulgaris</name>
    <name type="common">Eurasian red squirrel</name>
    <dbReference type="NCBI Taxonomy" id="55149"/>
    <lineage>
        <taxon>Eukaryota</taxon>
        <taxon>Metazoa</taxon>
        <taxon>Chordata</taxon>
        <taxon>Craniata</taxon>
        <taxon>Vertebrata</taxon>
        <taxon>Euteleostomi</taxon>
        <taxon>Mammalia</taxon>
        <taxon>Eutheria</taxon>
        <taxon>Euarchontoglires</taxon>
        <taxon>Glires</taxon>
        <taxon>Rodentia</taxon>
        <taxon>Sciuromorpha</taxon>
        <taxon>Sciuridae</taxon>
        <taxon>Sciurinae</taxon>
        <taxon>Sciurini</taxon>
        <taxon>Sciurus</taxon>
    </lineage>
</organism>
<dbReference type="PRINTS" id="PR01407">
    <property type="entry name" value="BUTYPHLNCDUF"/>
</dbReference>
<dbReference type="InterPro" id="IPR000315">
    <property type="entry name" value="Znf_B-box"/>
</dbReference>
<dbReference type="Pfam" id="PF00643">
    <property type="entry name" value="zf-B_box"/>
    <property type="match status" value="1"/>
</dbReference>
<dbReference type="InterPro" id="IPR013083">
    <property type="entry name" value="Znf_RING/FYVE/PHD"/>
</dbReference>
<dbReference type="Ensembl" id="ENSSVLT00005032172.1">
    <property type="protein sequence ID" value="ENSSVLP00005028951.1"/>
    <property type="gene ID" value="ENSSVLG00005022760.1"/>
</dbReference>
<evidence type="ECO:0000313" key="10">
    <source>
        <dbReference type="Ensembl" id="ENSSVLP00005028951.1"/>
    </source>
</evidence>
<evidence type="ECO:0000256" key="1">
    <source>
        <dbReference type="ARBA" id="ARBA00004496"/>
    </source>
</evidence>
<keyword evidence="3" id="KW-0479">Metal-binding</keyword>
<keyword evidence="2" id="KW-0963">Cytoplasm</keyword>
<dbReference type="SMART" id="SM00184">
    <property type="entry name" value="RING"/>
    <property type="match status" value="1"/>
</dbReference>
<comment type="subcellular location">
    <subcellularLocation>
        <location evidence="1">Cytoplasm</location>
    </subcellularLocation>
</comment>
<dbReference type="GO" id="GO:0008270">
    <property type="term" value="F:zinc ion binding"/>
    <property type="evidence" value="ECO:0007669"/>
    <property type="project" value="UniProtKB-KW"/>
</dbReference>
<dbReference type="PROSITE" id="PS50188">
    <property type="entry name" value="B302_SPRY"/>
    <property type="match status" value="1"/>
</dbReference>
<keyword evidence="5" id="KW-0862">Zinc</keyword>
<dbReference type="SUPFAM" id="SSF57850">
    <property type="entry name" value="RING/U-box"/>
    <property type="match status" value="1"/>
</dbReference>
<dbReference type="PROSITE" id="PS50119">
    <property type="entry name" value="ZF_BBOX"/>
    <property type="match status" value="1"/>
</dbReference>
<dbReference type="InterPro" id="IPR043136">
    <property type="entry name" value="B30.2/SPRY_sf"/>
</dbReference>
<dbReference type="Gene3D" id="2.60.120.920">
    <property type="match status" value="1"/>
</dbReference>
<dbReference type="Gene3D" id="3.30.160.60">
    <property type="entry name" value="Classic Zinc Finger"/>
    <property type="match status" value="1"/>
</dbReference>
<evidence type="ECO:0000256" key="2">
    <source>
        <dbReference type="ARBA" id="ARBA00022490"/>
    </source>
</evidence>
<dbReference type="GeneTree" id="ENSGT00940000163419"/>
<dbReference type="SUPFAM" id="SSF49899">
    <property type="entry name" value="Concanavalin A-like lectins/glucanases"/>
    <property type="match status" value="1"/>
</dbReference>
<feature type="domain" description="RING-type" evidence="7">
    <location>
        <begin position="15"/>
        <end position="56"/>
    </location>
</feature>
<feature type="domain" description="B30.2/SPRY" evidence="9">
    <location>
        <begin position="192"/>
        <end position="374"/>
    </location>
</feature>
<dbReference type="Proteomes" id="UP000694564">
    <property type="component" value="Chromosome 11"/>
</dbReference>
<evidence type="ECO:0000259" key="9">
    <source>
        <dbReference type="PROSITE" id="PS50188"/>
    </source>
</evidence>
<evidence type="ECO:0000259" key="7">
    <source>
        <dbReference type="PROSITE" id="PS50089"/>
    </source>
</evidence>
<dbReference type="Pfam" id="PF00622">
    <property type="entry name" value="SPRY"/>
    <property type="match status" value="1"/>
</dbReference>
<reference evidence="10" key="1">
    <citation type="submission" date="2025-08" db="UniProtKB">
        <authorList>
            <consortium name="Ensembl"/>
        </authorList>
    </citation>
    <scope>IDENTIFICATION</scope>
</reference>
<evidence type="ECO:0000313" key="11">
    <source>
        <dbReference type="Proteomes" id="UP000694564"/>
    </source>
</evidence>
<dbReference type="CDD" id="cd19783">
    <property type="entry name" value="Bbox2_TRIM43-like"/>
    <property type="match status" value="1"/>
</dbReference>
<dbReference type="InterPro" id="IPR001870">
    <property type="entry name" value="B30.2/SPRY"/>
</dbReference>
<evidence type="ECO:0000256" key="6">
    <source>
        <dbReference type="PROSITE-ProRule" id="PRU00024"/>
    </source>
</evidence>
<dbReference type="InterPro" id="IPR027370">
    <property type="entry name" value="Znf-RING_euk"/>
</dbReference>
<name>A0A8D2DS48_SCIVU</name>
<evidence type="ECO:0000256" key="5">
    <source>
        <dbReference type="ARBA" id="ARBA00022833"/>
    </source>
</evidence>
<accession>A0A8D2DS48</accession>
<keyword evidence="4 6" id="KW-0863">Zinc-finger</keyword>
<dbReference type="SUPFAM" id="SSF57845">
    <property type="entry name" value="B-box zinc-binding domain"/>
    <property type="match status" value="1"/>
</dbReference>
<dbReference type="InterPro" id="IPR003877">
    <property type="entry name" value="SPRY_dom"/>
</dbReference>
<protein>
    <submittedName>
        <fullName evidence="10">Uncharacterized protein</fullName>
    </submittedName>
</protein>
<dbReference type="InterPro" id="IPR001841">
    <property type="entry name" value="Znf_RING"/>
</dbReference>
<dbReference type="Gene3D" id="3.30.40.10">
    <property type="entry name" value="Zinc/RING finger domain, C3HC4 (zinc finger)"/>
    <property type="match status" value="1"/>
</dbReference>
<dbReference type="SMART" id="SM00336">
    <property type="entry name" value="BBOX"/>
    <property type="match status" value="1"/>
</dbReference>
<reference evidence="10" key="2">
    <citation type="submission" date="2025-09" db="UniProtKB">
        <authorList>
            <consortium name="Ensembl"/>
        </authorList>
    </citation>
    <scope>IDENTIFICATION</scope>
</reference>
<dbReference type="PROSITE" id="PS50089">
    <property type="entry name" value="ZF_RING_2"/>
    <property type="match status" value="1"/>
</dbReference>
<sequence>MDSRIMQTFQKEITCPICMKYFIDPVTLDCGHSFCRPCLYLGWHDILVLAPCYVCKEMVEKRDFKTNVRMKKLASLARKATLWQFLSSEEHMCGAHKEMKKIFCEEDKSLLCVLCSNSQEHEAHRHWQIECAAEQHRENLLKKMHSVWEKYCESHRNLIMEMMTMDSWEAYGDTVHRIESMQLYVAQPLNPELSVGPITGLIDRLNCFRMDITLYPERAHSHVFLHGELRSVLVGCDPQGASWNTPTSECFLAWGTQTFTDGRYYWELDVGDCWNWALGICNDDWKENREDKMHDVEGLFLLGCVKEGTRYTLFTTSPLVLHYIPRPIGQIGVFLDCNGRTVSFINVAQSSLIHSIPHCSFSPRLKSVFCCSHF</sequence>
<proteinExistence type="predicted"/>
<dbReference type="AlphaFoldDB" id="A0A8D2DS48"/>
<dbReference type="PANTHER" id="PTHR24103">
    <property type="entry name" value="E3 UBIQUITIN-PROTEIN LIGASE TRIM"/>
    <property type="match status" value="1"/>
</dbReference>
<dbReference type="PROSITE" id="PS00518">
    <property type="entry name" value="ZF_RING_1"/>
    <property type="match status" value="1"/>
</dbReference>
<dbReference type="InterPro" id="IPR050143">
    <property type="entry name" value="TRIM/RBCC"/>
</dbReference>